<feature type="region of interest" description="Disordered" evidence="1">
    <location>
        <begin position="83"/>
        <end position="108"/>
    </location>
</feature>
<accession>A0ABQ4DXQ8</accession>
<sequence length="108" mass="12211">MRGELAGYARRVLGSGQIVADRSWQHGVSAVLEIRDDTGTTWYVKGHVDPERYRRELSTYRRWVPGLGGHAPRLRAAPVDRRLAVNLPPRRGNRPIGPERSDHPPARL</sequence>
<keyword evidence="3" id="KW-1185">Reference proteome</keyword>
<evidence type="ECO:0000256" key="1">
    <source>
        <dbReference type="SAM" id="MobiDB-lite"/>
    </source>
</evidence>
<feature type="compositionally biased region" description="Basic and acidic residues" evidence="1">
    <location>
        <begin position="97"/>
        <end position="108"/>
    </location>
</feature>
<gene>
    <name evidence="2" type="ORF">Pen02_21730</name>
</gene>
<reference evidence="2 3" key="1">
    <citation type="submission" date="2021-01" db="EMBL/GenBank/DDBJ databases">
        <title>Whole genome shotgun sequence of Plantactinospora endophytica NBRC 110450.</title>
        <authorList>
            <person name="Komaki H."/>
            <person name="Tamura T."/>
        </authorList>
    </citation>
    <scope>NUCLEOTIDE SEQUENCE [LARGE SCALE GENOMIC DNA]</scope>
    <source>
        <strain evidence="2 3">NBRC 110450</strain>
    </source>
</reference>
<proteinExistence type="predicted"/>
<dbReference type="EMBL" id="BONW01000009">
    <property type="protein sequence ID" value="GIG87237.1"/>
    <property type="molecule type" value="Genomic_DNA"/>
</dbReference>
<name>A0ABQ4DXQ8_9ACTN</name>
<dbReference type="RefSeq" id="WP_203865824.1">
    <property type="nucleotide sequence ID" value="NZ_BONW01000009.1"/>
</dbReference>
<organism evidence="2 3">
    <name type="scientific">Plantactinospora endophytica</name>
    <dbReference type="NCBI Taxonomy" id="673535"/>
    <lineage>
        <taxon>Bacteria</taxon>
        <taxon>Bacillati</taxon>
        <taxon>Actinomycetota</taxon>
        <taxon>Actinomycetes</taxon>
        <taxon>Micromonosporales</taxon>
        <taxon>Micromonosporaceae</taxon>
        <taxon>Plantactinospora</taxon>
    </lineage>
</organism>
<evidence type="ECO:0000313" key="3">
    <source>
        <dbReference type="Proteomes" id="UP000646749"/>
    </source>
</evidence>
<evidence type="ECO:0000313" key="2">
    <source>
        <dbReference type="EMBL" id="GIG87237.1"/>
    </source>
</evidence>
<comment type="caution">
    <text evidence="2">The sequence shown here is derived from an EMBL/GenBank/DDBJ whole genome shotgun (WGS) entry which is preliminary data.</text>
</comment>
<dbReference type="Proteomes" id="UP000646749">
    <property type="component" value="Unassembled WGS sequence"/>
</dbReference>
<protein>
    <recommendedName>
        <fullName evidence="4">Aminoglycoside phosphotransferase domain-containing protein</fullName>
    </recommendedName>
</protein>
<evidence type="ECO:0008006" key="4">
    <source>
        <dbReference type="Google" id="ProtNLM"/>
    </source>
</evidence>